<protein>
    <submittedName>
        <fullName evidence="1">Uncharacterized protein</fullName>
    </submittedName>
</protein>
<gene>
    <name evidence="1" type="ORF">RFI_16361</name>
</gene>
<comment type="caution">
    <text evidence="1">The sequence shown here is derived from an EMBL/GenBank/DDBJ whole genome shotgun (WGS) entry which is preliminary data.</text>
</comment>
<evidence type="ECO:0000313" key="2">
    <source>
        <dbReference type="Proteomes" id="UP000023152"/>
    </source>
</evidence>
<accession>X6N6C7</accession>
<sequence length="86" mass="9799">MHHIFKKKKKAKALANLNTFFSMDEEVGMTDTNFGSENVPQVVFSLIVGRPKQKICQDKKKMYIGDGANKRNILGLMVKKKKVKTK</sequence>
<organism evidence="1 2">
    <name type="scientific">Reticulomyxa filosa</name>
    <dbReference type="NCBI Taxonomy" id="46433"/>
    <lineage>
        <taxon>Eukaryota</taxon>
        <taxon>Sar</taxon>
        <taxon>Rhizaria</taxon>
        <taxon>Retaria</taxon>
        <taxon>Foraminifera</taxon>
        <taxon>Monothalamids</taxon>
        <taxon>Reticulomyxidae</taxon>
        <taxon>Reticulomyxa</taxon>
    </lineage>
</organism>
<dbReference type="EMBL" id="ASPP01012190">
    <property type="protein sequence ID" value="ETO20847.1"/>
    <property type="molecule type" value="Genomic_DNA"/>
</dbReference>
<evidence type="ECO:0000313" key="1">
    <source>
        <dbReference type="EMBL" id="ETO20847.1"/>
    </source>
</evidence>
<dbReference type="AlphaFoldDB" id="X6N6C7"/>
<reference evidence="1 2" key="1">
    <citation type="journal article" date="2013" name="Curr. Biol.">
        <title>The Genome of the Foraminiferan Reticulomyxa filosa.</title>
        <authorList>
            <person name="Glockner G."/>
            <person name="Hulsmann N."/>
            <person name="Schleicher M."/>
            <person name="Noegel A.A."/>
            <person name="Eichinger L."/>
            <person name="Gallinger C."/>
            <person name="Pawlowski J."/>
            <person name="Sierra R."/>
            <person name="Euteneuer U."/>
            <person name="Pillet L."/>
            <person name="Moustafa A."/>
            <person name="Platzer M."/>
            <person name="Groth M."/>
            <person name="Szafranski K."/>
            <person name="Schliwa M."/>
        </authorList>
    </citation>
    <scope>NUCLEOTIDE SEQUENCE [LARGE SCALE GENOMIC DNA]</scope>
</reference>
<name>X6N6C7_RETFI</name>
<dbReference type="Proteomes" id="UP000023152">
    <property type="component" value="Unassembled WGS sequence"/>
</dbReference>
<proteinExistence type="predicted"/>
<keyword evidence="2" id="KW-1185">Reference proteome</keyword>